<evidence type="ECO:0000313" key="3">
    <source>
        <dbReference type="Proteomes" id="UP001153714"/>
    </source>
</evidence>
<sequence>MNSITDMAVHPLVSQKPRFSSLSKRTFKSAKIEKGYVNTTNPNNNNNKLYKTGINEVLKKNGYQVHGRHMQPRLKSRHLEAKRQPAHLPYVKGVTDKIGHVLRNYPVPTVYAPRLKVNNIVGTPKDVLPLQTPGVYKIECSCGRCYIGQTKRTITERVREHITAVKNRQVNKSAIAEHLLERGTNH</sequence>
<dbReference type="InterPro" id="IPR035901">
    <property type="entry name" value="GIY-YIG_endonuc_sf"/>
</dbReference>
<keyword evidence="3" id="KW-1185">Reference proteome</keyword>
<dbReference type="InterPro" id="IPR000305">
    <property type="entry name" value="GIY-YIG_endonuc"/>
</dbReference>
<gene>
    <name evidence="2" type="ORF">DIATSA_LOCUS7647</name>
</gene>
<feature type="domain" description="GIY-YIG" evidence="1">
    <location>
        <begin position="131"/>
        <end position="186"/>
    </location>
</feature>
<reference evidence="2" key="2">
    <citation type="submission" date="2022-10" db="EMBL/GenBank/DDBJ databases">
        <authorList>
            <consortium name="ENA_rothamsted_submissions"/>
            <consortium name="culmorum"/>
            <person name="King R."/>
        </authorList>
    </citation>
    <scope>NUCLEOTIDE SEQUENCE</scope>
</reference>
<proteinExistence type="predicted"/>
<dbReference type="Proteomes" id="UP001153714">
    <property type="component" value="Chromosome 20"/>
</dbReference>
<name>A0A9N9R5H2_9NEOP</name>
<dbReference type="EMBL" id="OU893351">
    <property type="protein sequence ID" value="CAG9789955.1"/>
    <property type="molecule type" value="Genomic_DNA"/>
</dbReference>
<dbReference type="Gene3D" id="3.40.1440.10">
    <property type="entry name" value="GIY-YIG endonuclease"/>
    <property type="match status" value="1"/>
</dbReference>
<accession>A0A9N9R5H2</accession>
<dbReference type="PROSITE" id="PS50164">
    <property type="entry name" value="GIY_YIG"/>
    <property type="match status" value="1"/>
</dbReference>
<evidence type="ECO:0000259" key="1">
    <source>
        <dbReference type="PROSITE" id="PS50164"/>
    </source>
</evidence>
<organism evidence="2 3">
    <name type="scientific">Diatraea saccharalis</name>
    <name type="common">sugarcane borer</name>
    <dbReference type="NCBI Taxonomy" id="40085"/>
    <lineage>
        <taxon>Eukaryota</taxon>
        <taxon>Metazoa</taxon>
        <taxon>Ecdysozoa</taxon>
        <taxon>Arthropoda</taxon>
        <taxon>Hexapoda</taxon>
        <taxon>Insecta</taxon>
        <taxon>Pterygota</taxon>
        <taxon>Neoptera</taxon>
        <taxon>Endopterygota</taxon>
        <taxon>Lepidoptera</taxon>
        <taxon>Glossata</taxon>
        <taxon>Ditrysia</taxon>
        <taxon>Pyraloidea</taxon>
        <taxon>Crambidae</taxon>
        <taxon>Crambinae</taxon>
        <taxon>Diatraea</taxon>
    </lineage>
</organism>
<protein>
    <recommendedName>
        <fullName evidence="1">GIY-YIG domain-containing protein</fullName>
    </recommendedName>
</protein>
<dbReference type="AlphaFoldDB" id="A0A9N9R5H2"/>
<evidence type="ECO:0000313" key="2">
    <source>
        <dbReference type="EMBL" id="CAG9789955.1"/>
    </source>
</evidence>
<dbReference type="SUPFAM" id="SSF82771">
    <property type="entry name" value="GIY-YIG endonuclease"/>
    <property type="match status" value="1"/>
</dbReference>
<dbReference type="OrthoDB" id="6782675at2759"/>
<reference evidence="2" key="1">
    <citation type="submission" date="2021-12" db="EMBL/GenBank/DDBJ databases">
        <authorList>
            <person name="King R."/>
        </authorList>
    </citation>
    <scope>NUCLEOTIDE SEQUENCE</scope>
</reference>